<organism evidence="2 3">
    <name type="scientific">Candidatus Falkowbacteria bacterium CG23_combo_of_CG06-09_8_20_14_all_49_15</name>
    <dbReference type="NCBI Taxonomy" id="1974572"/>
    <lineage>
        <taxon>Bacteria</taxon>
        <taxon>Candidatus Falkowiibacteriota</taxon>
    </lineage>
</organism>
<evidence type="ECO:0000256" key="1">
    <source>
        <dbReference type="SAM" id="Phobius"/>
    </source>
</evidence>
<comment type="caution">
    <text evidence="2">The sequence shown here is derived from an EMBL/GenBank/DDBJ whole genome shotgun (WGS) entry which is preliminary data.</text>
</comment>
<keyword evidence="1" id="KW-1133">Transmembrane helix</keyword>
<accession>A0A2G9ZN88</accession>
<keyword evidence="1" id="KW-0472">Membrane</keyword>
<feature type="transmembrane region" description="Helical" evidence="1">
    <location>
        <begin position="12"/>
        <end position="31"/>
    </location>
</feature>
<keyword evidence="1" id="KW-0812">Transmembrane</keyword>
<name>A0A2G9ZN88_9BACT</name>
<evidence type="ECO:0000313" key="3">
    <source>
        <dbReference type="Proteomes" id="UP000230729"/>
    </source>
</evidence>
<evidence type="ECO:0000313" key="2">
    <source>
        <dbReference type="EMBL" id="PIP34020.1"/>
    </source>
</evidence>
<proteinExistence type="predicted"/>
<protein>
    <submittedName>
        <fullName evidence="2">Uncharacterized protein</fullName>
    </submittedName>
</protein>
<sequence>MSKIIKKKLKRSLPWLTIITLVSSLAVGLSFNLDFQKLVKTTVQEGGLNLPLNQAQADLATTSVTVQNAPPEITNGPAEDPVSTSTSPINLGDQIGFRATGNDPENNNYYLIVCTTNDVTPGPLGVAPSCGGVQLCVSDLTGDTVEAVCYHTVTDPPAESRDWYGFICDNHASEADCSPANQGSGDSGSPFFINHAPLFDDVNTTVDSQAPGGTFTVVASTTDYDIQGGNDEQHLYVCLTNSWATSTGCAIELCHGTSTAPVDPSCSFSTTTVAVDDTYNYYAFVMDWHNMPSAGNPQTGTYTVINVAPFVTNIILNNSINIQPNLKYAPEYEASSTFQVSDYNSCLDIVSATGTIYWESATNGFNCTADDDDCYQILSTSCAYVSGTCADATDATADYTCTTTIAFHAQPTDALSNQAVTAWFGAASAADELLHSTTSVSSAGVDVATNSGLDVQEPEIAYGAIKGAQNSQDQNGTTTVENYGNSPINVDVSGVNMLRDGGAGTLDVFNQVYGLDPFTYPLASYYLYSTTTQEVDITAPKPVTGATDVEDDIYWGIGIPGGTPSGDYYGSNTIAVRLDGSGW</sequence>
<dbReference type="AlphaFoldDB" id="A0A2G9ZN88"/>
<reference evidence="2 3" key="1">
    <citation type="submission" date="2017-09" db="EMBL/GenBank/DDBJ databases">
        <title>Depth-based differentiation of microbial function through sediment-hosted aquifers and enrichment of novel symbionts in the deep terrestrial subsurface.</title>
        <authorList>
            <person name="Probst A.J."/>
            <person name="Ladd B."/>
            <person name="Jarett J.K."/>
            <person name="Geller-Mcgrath D.E."/>
            <person name="Sieber C.M."/>
            <person name="Emerson J.B."/>
            <person name="Anantharaman K."/>
            <person name="Thomas B.C."/>
            <person name="Malmstrom R."/>
            <person name="Stieglmeier M."/>
            <person name="Klingl A."/>
            <person name="Woyke T."/>
            <person name="Ryan C.M."/>
            <person name="Banfield J.F."/>
        </authorList>
    </citation>
    <scope>NUCLEOTIDE SEQUENCE [LARGE SCALE GENOMIC DNA]</scope>
    <source>
        <strain evidence="2">CG23_combo_of_CG06-09_8_20_14_all_49_15</strain>
    </source>
</reference>
<dbReference type="EMBL" id="PCSD01000025">
    <property type="protein sequence ID" value="PIP34020.1"/>
    <property type="molecule type" value="Genomic_DNA"/>
</dbReference>
<dbReference type="Proteomes" id="UP000230729">
    <property type="component" value="Unassembled WGS sequence"/>
</dbReference>
<gene>
    <name evidence="2" type="ORF">COX22_01175</name>
</gene>